<dbReference type="GeneID" id="14908722"/>
<evidence type="ECO:0000313" key="9">
    <source>
        <dbReference type="Proteomes" id="UP000008983"/>
    </source>
</evidence>
<dbReference type="PANTHER" id="PTHR40412:SF1">
    <property type="entry name" value="SF-ASSEMBLIN"/>
    <property type="match status" value="1"/>
</dbReference>
<keyword evidence="9" id="KW-1185">Reference proteome</keyword>
<dbReference type="InParanoid" id="G0QQE8"/>
<dbReference type="eggNOG" id="ENOG502QYUD">
    <property type="taxonomic scope" value="Eukaryota"/>
</dbReference>
<name>G0QQE8_ICHMU</name>
<accession>G0QQE8</accession>
<evidence type="ECO:0000256" key="7">
    <source>
        <dbReference type="SAM" id="Coils"/>
    </source>
</evidence>
<dbReference type="PANTHER" id="PTHR40412">
    <property type="entry name" value="SF-ASSEMBLIN"/>
    <property type="match status" value="1"/>
</dbReference>
<dbReference type="AlphaFoldDB" id="G0QQE8"/>
<keyword evidence="3" id="KW-0963">Cytoplasm</keyword>
<keyword evidence="4" id="KW-0493">Microtubule</keyword>
<dbReference type="GO" id="GO:0005200">
    <property type="term" value="F:structural constituent of cytoskeleton"/>
    <property type="evidence" value="ECO:0007669"/>
    <property type="project" value="InterPro"/>
</dbReference>
<sequence length="283" mass="34339">MENTQQYLLTKTIPQLTCENQKVQQFSNQVDKLRDDFEDMKRAREEAKKQLEAKFQDVYRKIQNTREFQQSEAKRINDTLLAFDSKFESLIQIDRTHFQTQHDNHKAEVLERFKTNEEQLHNLDIKIDIEREERIKQSEEALRETRQQLSCIIYYFQLKNKKQKIELFIIINNEKIDRVQKEKEILRKLDDHVFFISQILDKGKTQRILQTKDLRNHIDFEIKIQRKYNEDFHIKTIDEFKHVINSIQLEMDNRFDHQNQNLDNLSKLVKIMQDTLKVIGKDS</sequence>
<evidence type="ECO:0000256" key="3">
    <source>
        <dbReference type="ARBA" id="ARBA00022490"/>
    </source>
</evidence>
<dbReference type="GO" id="GO:0005874">
    <property type="term" value="C:microtubule"/>
    <property type="evidence" value="ECO:0007669"/>
    <property type="project" value="UniProtKB-KW"/>
</dbReference>
<evidence type="ECO:0000256" key="5">
    <source>
        <dbReference type="ARBA" id="ARBA00023054"/>
    </source>
</evidence>
<evidence type="ECO:0000256" key="6">
    <source>
        <dbReference type="ARBA" id="ARBA00023212"/>
    </source>
</evidence>
<dbReference type="Pfam" id="PF06705">
    <property type="entry name" value="SF-assemblin"/>
    <property type="match status" value="1"/>
</dbReference>
<protein>
    <submittedName>
        <fullName evidence="8">Uncharacterized protein</fullName>
    </submittedName>
</protein>
<dbReference type="Proteomes" id="UP000008983">
    <property type="component" value="Unassembled WGS sequence"/>
</dbReference>
<dbReference type="RefSeq" id="XP_004036543.1">
    <property type="nucleotide sequence ID" value="XM_004036495.1"/>
</dbReference>
<comment type="subcellular location">
    <subcellularLocation>
        <location evidence="1">Cytoplasm</location>
        <location evidence="1">Cytoskeleton</location>
    </subcellularLocation>
</comment>
<organism evidence="8 9">
    <name type="scientific">Ichthyophthirius multifiliis</name>
    <name type="common">White spot disease agent</name>
    <name type="synonym">Ich</name>
    <dbReference type="NCBI Taxonomy" id="5932"/>
    <lineage>
        <taxon>Eukaryota</taxon>
        <taxon>Sar</taxon>
        <taxon>Alveolata</taxon>
        <taxon>Ciliophora</taxon>
        <taxon>Intramacronucleata</taxon>
        <taxon>Oligohymenophorea</taxon>
        <taxon>Hymenostomatida</taxon>
        <taxon>Ophryoglenina</taxon>
        <taxon>Ichthyophthirius</taxon>
    </lineage>
</organism>
<evidence type="ECO:0000256" key="1">
    <source>
        <dbReference type="ARBA" id="ARBA00004245"/>
    </source>
</evidence>
<reference evidence="8 9" key="1">
    <citation type="submission" date="2011-07" db="EMBL/GenBank/DDBJ databases">
        <authorList>
            <person name="Coyne R."/>
            <person name="Brami D."/>
            <person name="Johnson J."/>
            <person name="Hostetler J."/>
            <person name="Hannick L."/>
            <person name="Clark T."/>
            <person name="Cassidy-Hanley D."/>
            <person name="Inman J."/>
        </authorList>
    </citation>
    <scope>NUCLEOTIDE SEQUENCE [LARGE SCALE GENOMIC DNA]</scope>
    <source>
        <strain evidence="8 9">G5</strain>
    </source>
</reference>
<evidence type="ECO:0000256" key="4">
    <source>
        <dbReference type="ARBA" id="ARBA00022701"/>
    </source>
</evidence>
<comment type="similarity">
    <text evidence="2">Belongs to the SF-assemblin family.</text>
</comment>
<gene>
    <name evidence="8" type="ORF">IMG5_077940</name>
</gene>
<dbReference type="OMA" id="FEHELMG"/>
<dbReference type="OrthoDB" id="436841at2759"/>
<dbReference type="InterPro" id="IPR008374">
    <property type="entry name" value="SF_assemblin/giardin_b"/>
</dbReference>
<dbReference type="EMBL" id="GL983626">
    <property type="protein sequence ID" value="EGR32557.1"/>
    <property type="molecule type" value="Genomic_DNA"/>
</dbReference>
<evidence type="ECO:0000313" key="8">
    <source>
        <dbReference type="EMBL" id="EGR32557.1"/>
    </source>
</evidence>
<feature type="coiled-coil region" evidence="7">
    <location>
        <begin position="16"/>
        <end position="57"/>
    </location>
</feature>
<proteinExistence type="inferred from homology"/>
<keyword evidence="5 7" id="KW-0175">Coiled coil</keyword>
<keyword evidence="6" id="KW-0206">Cytoskeleton</keyword>
<evidence type="ECO:0000256" key="2">
    <source>
        <dbReference type="ARBA" id="ARBA00005678"/>
    </source>
</evidence>